<sequence>MEYFQVKKIIDALKTPKDIFKVDIPSICESNQNRTIELVSSQIDASLLFDISKYGLQIKRNKSQLRHNKTDVILRLDIYSKHKNPEFIKEKSPKELSSLMQKYSGAVFEKECSHLHFFVKGYNDKWAFPISEFGLKGKGELEDVAKEFCEFCNIKEIEFIKRSLF</sequence>
<dbReference type="EMBL" id="PKHU01000009">
    <property type="protein sequence ID" value="PKZ28671.1"/>
    <property type="molecule type" value="Genomic_DNA"/>
</dbReference>
<protein>
    <submittedName>
        <fullName evidence="1">Uncharacterized protein</fullName>
    </submittedName>
</protein>
<dbReference type="InterPro" id="IPR053916">
    <property type="entry name" value="DUF6978"/>
</dbReference>
<organism evidence="1 2">
    <name type="scientific">Campylobacter ureolyticus</name>
    <dbReference type="NCBI Taxonomy" id="827"/>
    <lineage>
        <taxon>Bacteria</taxon>
        <taxon>Pseudomonadati</taxon>
        <taxon>Campylobacterota</taxon>
        <taxon>Epsilonproteobacteria</taxon>
        <taxon>Campylobacterales</taxon>
        <taxon>Campylobacteraceae</taxon>
        <taxon>Campylobacter</taxon>
    </lineage>
</organism>
<evidence type="ECO:0000313" key="2">
    <source>
        <dbReference type="Proteomes" id="UP000234639"/>
    </source>
</evidence>
<dbReference type="Pfam" id="PF22398">
    <property type="entry name" value="DUF6978"/>
    <property type="match status" value="1"/>
</dbReference>
<dbReference type="AlphaFoldDB" id="A0A2I1N8I7"/>
<reference evidence="1 2" key="1">
    <citation type="submission" date="2017-12" db="EMBL/GenBank/DDBJ databases">
        <title>Phylogenetic diversity of female urinary microbiome.</title>
        <authorList>
            <person name="Thomas-White K."/>
            <person name="Wolfe A.J."/>
        </authorList>
    </citation>
    <scope>NUCLEOTIDE SEQUENCE [LARGE SCALE GENOMIC DNA]</scope>
    <source>
        <strain evidence="1 2">UMB0112</strain>
    </source>
</reference>
<dbReference type="RefSeq" id="WP_101637689.1">
    <property type="nucleotide sequence ID" value="NZ_PKHU01000009.1"/>
</dbReference>
<comment type="caution">
    <text evidence="1">The sequence shown here is derived from an EMBL/GenBank/DDBJ whole genome shotgun (WGS) entry which is preliminary data.</text>
</comment>
<evidence type="ECO:0000313" key="1">
    <source>
        <dbReference type="EMBL" id="PKZ28671.1"/>
    </source>
</evidence>
<accession>A0A2I1N8I7</accession>
<gene>
    <name evidence="1" type="ORF">CYJ41_07890</name>
</gene>
<dbReference type="Proteomes" id="UP000234639">
    <property type="component" value="Unassembled WGS sequence"/>
</dbReference>
<proteinExistence type="predicted"/>
<name>A0A2I1N8I7_9BACT</name>